<dbReference type="PIRSF" id="PIRSF039012">
    <property type="entry name" value="ASP"/>
    <property type="match status" value="1"/>
</dbReference>
<evidence type="ECO:0000313" key="7">
    <source>
        <dbReference type="Proteomes" id="UP000831113"/>
    </source>
</evidence>
<evidence type="ECO:0000256" key="4">
    <source>
        <dbReference type="ARBA" id="ARBA00022833"/>
    </source>
</evidence>
<sequence length="357" mass="38724">MLQYLQLLFISFFLLAGSVVAAPRKAFVFNGQSVAPGRKVSTLLHITDGRDSTVVPVTVFHGRRPGPVLGVIAGVHGYEYPPILAAQQLARELDPAELQGTVLLVHLANVPSFLGRRIHLNPQDSKNLNRVFPGKADGTITERLAWRLSNDVIGRCTHVVDVHAGDALDDLRAYAGYYNYFDTPALSETGRQMAVALGFPYVIQFGNEPSLAAQPGVYCSREAIKRGIPAVDIECGRLGLPEPEAVAQIKQALHRLLTHLGMTATQPTAATQSLLITQRTTVTSTHTGFFFSQVKAGELIHRGRQLGYLTDLFGNQVAEVVAPVDGVVLYMTATPPITVGENLFSIGNVPRSEPQRK</sequence>
<reference evidence="6 7" key="1">
    <citation type="submission" date="2022-03" db="EMBL/GenBank/DDBJ databases">
        <title>Hymenobactersp. isolated from the air.</title>
        <authorList>
            <person name="Won M."/>
            <person name="Kwon S.-W."/>
        </authorList>
    </citation>
    <scope>NUCLEOTIDE SEQUENCE [LARGE SCALE GENOMIC DNA]</scope>
    <source>
        <strain evidence="6 7">KACC 21982</strain>
        <plasmid evidence="6 7">unnamed3</plasmid>
    </source>
</reference>
<protein>
    <submittedName>
        <fullName evidence="6">M14 family metallopeptidase</fullName>
    </submittedName>
</protein>
<dbReference type="InterPro" id="IPR053138">
    <property type="entry name" value="N-alpha-Ac-DABA_deacetylase"/>
</dbReference>
<proteinExistence type="predicted"/>
<keyword evidence="4" id="KW-0862">Zinc</keyword>
<dbReference type="CDD" id="cd06254">
    <property type="entry name" value="M14_ASTE_ASPA-like"/>
    <property type="match status" value="1"/>
</dbReference>
<keyword evidence="7" id="KW-1185">Reference proteome</keyword>
<evidence type="ECO:0000256" key="3">
    <source>
        <dbReference type="ARBA" id="ARBA00022801"/>
    </source>
</evidence>
<dbReference type="SUPFAM" id="SSF53187">
    <property type="entry name" value="Zn-dependent exopeptidases"/>
    <property type="match status" value="1"/>
</dbReference>
<dbReference type="Proteomes" id="UP000831113">
    <property type="component" value="Plasmid unnamed3"/>
</dbReference>
<dbReference type="EMBL" id="CP094672">
    <property type="protein sequence ID" value="UOG77532.1"/>
    <property type="molecule type" value="Genomic_DNA"/>
</dbReference>
<gene>
    <name evidence="6" type="ORF">MTX78_24185</name>
</gene>
<dbReference type="Gene3D" id="3.40.630.10">
    <property type="entry name" value="Zn peptidases"/>
    <property type="match status" value="1"/>
</dbReference>
<dbReference type="Pfam" id="PF24827">
    <property type="entry name" value="AstE_AspA_cat"/>
    <property type="match status" value="1"/>
</dbReference>
<accession>A0ABY4D666</accession>
<dbReference type="InterPro" id="IPR043795">
    <property type="entry name" value="N-alpha-Ac-DABA-like"/>
</dbReference>
<evidence type="ECO:0000313" key="6">
    <source>
        <dbReference type="EMBL" id="UOG77532.1"/>
    </source>
</evidence>
<dbReference type="RefSeq" id="WP_243803396.1">
    <property type="nucleotide sequence ID" value="NZ_CP094672.1"/>
</dbReference>
<evidence type="ECO:0000259" key="5">
    <source>
        <dbReference type="Pfam" id="PF24827"/>
    </source>
</evidence>
<feature type="domain" description="Succinylglutamate desuccinylase/Aspartoacylase catalytic" evidence="5">
    <location>
        <begin position="66"/>
        <end position="260"/>
    </location>
</feature>
<dbReference type="InterPro" id="IPR055438">
    <property type="entry name" value="AstE_AspA_cat"/>
</dbReference>
<keyword evidence="3" id="KW-0378">Hydrolase</keyword>
<organism evidence="6 7">
    <name type="scientific">Hymenobacter tibetensis</name>
    <dbReference type="NCBI Taxonomy" id="497967"/>
    <lineage>
        <taxon>Bacteria</taxon>
        <taxon>Pseudomonadati</taxon>
        <taxon>Bacteroidota</taxon>
        <taxon>Cytophagia</taxon>
        <taxon>Cytophagales</taxon>
        <taxon>Hymenobacteraceae</taxon>
        <taxon>Hymenobacter</taxon>
    </lineage>
</organism>
<dbReference type="PANTHER" id="PTHR37326">
    <property type="entry name" value="BLL3975 PROTEIN"/>
    <property type="match status" value="1"/>
</dbReference>
<name>A0ABY4D666_9BACT</name>
<keyword evidence="6" id="KW-0614">Plasmid</keyword>
<evidence type="ECO:0000256" key="1">
    <source>
        <dbReference type="ARBA" id="ARBA00001947"/>
    </source>
</evidence>
<evidence type="ECO:0000256" key="2">
    <source>
        <dbReference type="ARBA" id="ARBA00022723"/>
    </source>
</evidence>
<comment type="cofactor">
    <cofactor evidence="1">
        <name>Zn(2+)</name>
        <dbReference type="ChEBI" id="CHEBI:29105"/>
    </cofactor>
</comment>
<dbReference type="PANTHER" id="PTHR37326:SF1">
    <property type="entry name" value="BLL3975 PROTEIN"/>
    <property type="match status" value="1"/>
</dbReference>
<geneLocation type="plasmid" evidence="6 7">
    <name>unnamed3</name>
</geneLocation>
<keyword evidence="2" id="KW-0479">Metal-binding</keyword>